<protein>
    <submittedName>
        <fullName evidence="1">Uncharacterized protein</fullName>
    </submittedName>
</protein>
<comment type="caution">
    <text evidence="1">The sequence shown here is derived from an EMBL/GenBank/DDBJ whole genome shotgun (WGS) entry which is preliminary data.</text>
</comment>
<dbReference type="Proteomes" id="UP000592180">
    <property type="component" value="Unassembled WGS sequence"/>
</dbReference>
<dbReference type="EMBL" id="JACHLE010000003">
    <property type="protein sequence ID" value="MBB4807247.1"/>
    <property type="molecule type" value="Genomic_DNA"/>
</dbReference>
<gene>
    <name evidence="1" type="ORF">HNP38_002551</name>
</gene>
<sequence>MGEVTLINGLLLIGSKTIQFDLFVQEDESYLLINEHLFNLAGGEIIKIEISKKAPKIQQYNFQSFLTILLTH</sequence>
<organism evidence="1 2">
    <name type="scientific">Chryseobacterium defluvii</name>
    <dbReference type="NCBI Taxonomy" id="160396"/>
    <lineage>
        <taxon>Bacteria</taxon>
        <taxon>Pseudomonadati</taxon>
        <taxon>Bacteroidota</taxon>
        <taxon>Flavobacteriia</taxon>
        <taxon>Flavobacteriales</taxon>
        <taxon>Weeksellaceae</taxon>
        <taxon>Chryseobacterium group</taxon>
        <taxon>Chryseobacterium</taxon>
    </lineage>
</organism>
<name>A0A840KH23_9FLAO</name>
<evidence type="ECO:0000313" key="2">
    <source>
        <dbReference type="Proteomes" id="UP000592180"/>
    </source>
</evidence>
<keyword evidence="2" id="KW-1185">Reference proteome</keyword>
<evidence type="ECO:0000313" key="1">
    <source>
        <dbReference type="EMBL" id="MBB4807247.1"/>
    </source>
</evidence>
<dbReference type="AlphaFoldDB" id="A0A840KH23"/>
<accession>A0A840KH23</accession>
<reference evidence="1 2" key="1">
    <citation type="submission" date="2020-08" db="EMBL/GenBank/DDBJ databases">
        <title>Functional genomics of gut bacteria from endangered species of beetles.</title>
        <authorList>
            <person name="Carlos-Shanley C."/>
        </authorList>
    </citation>
    <scope>NUCLEOTIDE SEQUENCE [LARGE SCALE GENOMIC DNA]</scope>
    <source>
        <strain evidence="1 2">S00151</strain>
    </source>
</reference>
<proteinExistence type="predicted"/>